<dbReference type="PANTHER" id="PTHR22930:SF292">
    <property type="entry name" value="DDE TNP4 DOMAIN-CONTAINING PROTEIN"/>
    <property type="match status" value="1"/>
</dbReference>
<dbReference type="Pfam" id="PF13359">
    <property type="entry name" value="DDE_Tnp_4"/>
    <property type="match status" value="1"/>
</dbReference>
<dbReference type="InterPro" id="IPR027806">
    <property type="entry name" value="HARBI1_dom"/>
</dbReference>
<evidence type="ECO:0000256" key="7">
    <source>
        <dbReference type="ARBA" id="ARBA00023242"/>
    </source>
</evidence>
<dbReference type="GO" id="GO:0046872">
    <property type="term" value="F:metal ion binding"/>
    <property type="evidence" value="ECO:0007669"/>
    <property type="project" value="UniProtKB-KW"/>
</dbReference>
<reference evidence="9 10" key="1">
    <citation type="journal article" date="2018" name="Elife">
        <title>Firefly genomes illuminate parallel origins of bioluminescence in beetles.</title>
        <authorList>
            <person name="Fallon T.R."/>
            <person name="Lower S.E."/>
            <person name="Chang C.H."/>
            <person name="Bessho-Uehara M."/>
            <person name="Martin G.J."/>
            <person name="Bewick A.J."/>
            <person name="Behringer M."/>
            <person name="Debat H.J."/>
            <person name="Wong I."/>
            <person name="Day J.C."/>
            <person name="Suvorov A."/>
            <person name="Silva C.J."/>
            <person name="Stanger-Hall K.F."/>
            <person name="Hall D.W."/>
            <person name="Schmitz R.J."/>
            <person name="Nelson D.R."/>
            <person name="Lewis S.M."/>
            <person name="Shigenobu S."/>
            <person name="Bybee S.M."/>
            <person name="Larracuente A.M."/>
            <person name="Oba Y."/>
            <person name="Weng J.K."/>
        </authorList>
    </citation>
    <scope>NUCLEOTIDE SEQUENCE [LARGE SCALE GENOMIC DNA]</scope>
    <source>
        <strain evidence="9">1611_PpyrPB1</strain>
        <tissue evidence="9">Whole body</tissue>
    </source>
</reference>
<dbReference type="EMBL" id="VVIM01000721">
    <property type="protein sequence ID" value="KAB0790837.1"/>
    <property type="molecule type" value="Genomic_DNA"/>
</dbReference>
<feature type="domain" description="DDE Tnp4" evidence="8">
    <location>
        <begin position="68"/>
        <end position="222"/>
    </location>
</feature>
<feature type="non-terminal residue" evidence="9">
    <location>
        <position position="1"/>
    </location>
</feature>
<evidence type="ECO:0000256" key="3">
    <source>
        <dbReference type="ARBA" id="ARBA00006958"/>
    </source>
</evidence>
<comment type="subcellular location">
    <subcellularLocation>
        <location evidence="2">Nucleus</location>
    </subcellularLocation>
</comment>
<keyword evidence="7" id="KW-0539">Nucleus</keyword>
<dbReference type="GO" id="GO:0005634">
    <property type="term" value="C:nucleus"/>
    <property type="evidence" value="ECO:0007669"/>
    <property type="project" value="UniProtKB-SubCell"/>
</dbReference>
<keyword evidence="4" id="KW-0540">Nuclease</keyword>
<keyword evidence="6" id="KW-0378">Hydrolase</keyword>
<dbReference type="Proteomes" id="UP000327044">
    <property type="component" value="Unassembled WGS sequence"/>
</dbReference>
<evidence type="ECO:0000313" key="10">
    <source>
        <dbReference type="Proteomes" id="UP000327044"/>
    </source>
</evidence>
<protein>
    <recommendedName>
        <fullName evidence="8">DDE Tnp4 domain-containing protein</fullName>
    </recommendedName>
</protein>
<keyword evidence="10" id="KW-1185">Reference proteome</keyword>
<evidence type="ECO:0000256" key="1">
    <source>
        <dbReference type="ARBA" id="ARBA00001968"/>
    </source>
</evidence>
<evidence type="ECO:0000256" key="4">
    <source>
        <dbReference type="ARBA" id="ARBA00022722"/>
    </source>
</evidence>
<comment type="similarity">
    <text evidence="3">Belongs to the HARBI1 family.</text>
</comment>
<keyword evidence="5" id="KW-0479">Metal-binding</keyword>
<name>A0A5N4A0H9_PHOPY</name>
<dbReference type="InterPro" id="IPR045249">
    <property type="entry name" value="HARBI1-like"/>
</dbReference>
<proteinExistence type="inferred from homology"/>
<evidence type="ECO:0000256" key="2">
    <source>
        <dbReference type="ARBA" id="ARBA00004123"/>
    </source>
</evidence>
<dbReference type="PANTHER" id="PTHR22930">
    <property type="match status" value="1"/>
</dbReference>
<evidence type="ECO:0000256" key="5">
    <source>
        <dbReference type="ARBA" id="ARBA00022723"/>
    </source>
</evidence>
<organism evidence="9 10">
    <name type="scientific">Photinus pyralis</name>
    <name type="common">Common eastern firefly</name>
    <name type="synonym">Lampyris pyralis</name>
    <dbReference type="NCBI Taxonomy" id="7054"/>
    <lineage>
        <taxon>Eukaryota</taxon>
        <taxon>Metazoa</taxon>
        <taxon>Ecdysozoa</taxon>
        <taxon>Arthropoda</taxon>
        <taxon>Hexapoda</taxon>
        <taxon>Insecta</taxon>
        <taxon>Pterygota</taxon>
        <taxon>Neoptera</taxon>
        <taxon>Endopterygota</taxon>
        <taxon>Coleoptera</taxon>
        <taxon>Polyphaga</taxon>
        <taxon>Elateriformia</taxon>
        <taxon>Elateroidea</taxon>
        <taxon>Lampyridae</taxon>
        <taxon>Lampyrinae</taxon>
        <taxon>Photinus</taxon>
    </lineage>
</organism>
<evidence type="ECO:0000256" key="6">
    <source>
        <dbReference type="ARBA" id="ARBA00022801"/>
    </source>
</evidence>
<sequence length="277" mass="31907">NNILTRSVASRFNVSKSTCWDVLQRTAHRLLEVNRLYGIIRWPYENEALETMRTFQRSISIPGIIGCIDGCHVKIIAPKDHPNSYVNRKKFHSVLLQGVCNEKKLFIDIYAGEPGSLHDYNLFLKSDLAELIRTQSVTFYNNGHLIGDLAYKLSTNMLIGFKNFGNINRREINFNKKLNSCRVEIENAFALLKGRFRRLKFIETVRLDFISLFIVTAAILHNVCLLSNDLPDDIVDLNEEIREVQRNDVNEMVANEGVDNNAEQKRRNILLNLPLDE</sequence>
<evidence type="ECO:0000313" key="9">
    <source>
        <dbReference type="EMBL" id="KAB0790837.1"/>
    </source>
</evidence>
<comment type="caution">
    <text evidence="9">The sequence shown here is derived from an EMBL/GenBank/DDBJ whole genome shotgun (WGS) entry which is preliminary data.</text>
</comment>
<dbReference type="InParanoid" id="A0A5N4A0H9"/>
<dbReference type="AlphaFoldDB" id="A0A5N4A0H9"/>
<gene>
    <name evidence="9" type="ORF">PPYR_15041</name>
</gene>
<dbReference type="GO" id="GO:0004518">
    <property type="term" value="F:nuclease activity"/>
    <property type="evidence" value="ECO:0007669"/>
    <property type="project" value="UniProtKB-KW"/>
</dbReference>
<evidence type="ECO:0000259" key="8">
    <source>
        <dbReference type="Pfam" id="PF13359"/>
    </source>
</evidence>
<dbReference type="GO" id="GO:0016787">
    <property type="term" value="F:hydrolase activity"/>
    <property type="evidence" value="ECO:0007669"/>
    <property type="project" value="UniProtKB-KW"/>
</dbReference>
<accession>A0A5N4A0H9</accession>
<comment type="cofactor">
    <cofactor evidence="1">
        <name>a divalent metal cation</name>
        <dbReference type="ChEBI" id="CHEBI:60240"/>
    </cofactor>
</comment>